<reference evidence="1 2" key="1">
    <citation type="journal article" date="2019" name="Genome Biol. Evol.">
        <title>Whole-Genome Sequencing of the Giant Devil Catfish, Bagarius yarrelli.</title>
        <authorList>
            <person name="Jiang W."/>
            <person name="Lv Y."/>
            <person name="Cheng L."/>
            <person name="Yang K."/>
            <person name="Chao B."/>
            <person name="Wang X."/>
            <person name="Li Y."/>
            <person name="Pan X."/>
            <person name="You X."/>
            <person name="Zhang Y."/>
            <person name="Yang J."/>
            <person name="Li J."/>
            <person name="Zhang X."/>
            <person name="Liu S."/>
            <person name="Sun C."/>
            <person name="Yang J."/>
            <person name="Shi Q."/>
        </authorList>
    </citation>
    <scope>NUCLEOTIDE SEQUENCE [LARGE SCALE GENOMIC DNA]</scope>
    <source>
        <strain evidence="1">JWS20170419001</strain>
        <tissue evidence="1">Muscle</tissue>
    </source>
</reference>
<proteinExistence type="predicted"/>
<name>A0A556TRP4_BAGYA</name>
<organism evidence="1 2">
    <name type="scientific">Bagarius yarrelli</name>
    <name type="common">Goonch</name>
    <name type="synonym">Bagrus yarrelli</name>
    <dbReference type="NCBI Taxonomy" id="175774"/>
    <lineage>
        <taxon>Eukaryota</taxon>
        <taxon>Metazoa</taxon>
        <taxon>Chordata</taxon>
        <taxon>Craniata</taxon>
        <taxon>Vertebrata</taxon>
        <taxon>Euteleostomi</taxon>
        <taxon>Actinopterygii</taxon>
        <taxon>Neopterygii</taxon>
        <taxon>Teleostei</taxon>
        <taxon>Ostariophysi</taxon>
        <taxon>Siluriformes</taxon>
        <taxon>Sisoridae</taxon>
        <taxon>Sisorinae</taxon>
        <taxon>Bagarius</taxon>
    </lineage>
</organism>
<keyword evidence="2" id="KW-1185">Reference proteome</keyword>
<dbReference type="EMBL" id="VCAZ01000014">
    <property type="protein sequence ID" value="TSK49635.1"/>
    <property type="molecule type" value="Genomic_DNA"/>
</dbReference>
<protein>
    <submittedName>
        <fullName evidence="1">Uncharacterized protein</fullName>
    </submittedName>
</protein>
<comment type="caution">
    <text evidence="1">The sequence shown here is derived from an EMBL/GenBank/DDBJ whole genome shotgun (WGS) entry which is preliminary data.</text>
</comment>
<evidence type="ECO:0000313" key="1">
    <source>
        <dbReference type="EMBL" id="TSK49635.1"/>
    </source>
</evidence>
<evidence type="ECO:0000313" key="2">
    <source>
        <dbReference type="Proteomes" id="UP000319801"/>
    </source>
</evidence>
<sequence>MTEMAGGEDDEDFKPGPTAVGSIKRVFCIQSKSRGKNTPFKLIGISELAFSVVPYGEIRSPHMAGFNESPGEGIGGYGGVMGQFGFGGHQLLAHEPRRAAGYTTCYRSVKWILIYELAASPDFLWC</sequence>
<dbReference type="AlphaFoldDB" id="A0A556TRP4"/>
<accession>A0A556TRP4</accession>
<dbReference type="Proteomes" id="UP000319801">
    <property type="component" value="Unassembled WGS sequence"/>
</dbReference>
<gene>
    <name evidence="1" type="ORF">Baya_4837</name>
</gene>